<gene>
    <name evidence="1" type="ORF">CQ13_04520</name>
</gene>
<sequence length="83" mass="8932">MYGLDWPKGNDAPLLYEALDIAMPYLEKGGLAGRVVNAEELVAAEILDAWRRGVRHKIALANAGIVAAERQVGMLPSVFPKSG</sequence>
<dbReference type="EMBL" id="LLYA01000112">
    <property type="protein sequence ID" value="KRR27649.1"/>
    <property type="molecule type" value="Genomic_DNA"/>
</dbReference>
<keyword evidence="2" id="KW-1185">Reference proteome</keyword>
<name>A0A0R3N668_9BRAD</name>
<evidence type="ECO:0000313" key="1">
    <source>
        <dbReference type="EMBL" id="KRR27649.1"/>
    </source>
</evidence>
<proteinExistence type="predicted"/>
<reference evidence="1 2" key="1">
    <citation type="submission" date="2014-03" db="EMBL/GenBank/DDBJ databases">
        <title>Bradyrhizobium valentinum sp. nov., isolated from effective nodules of Lupinus mariae-josephae, a lupine endemic of basic-lime soils in Eastern Spain.</title>
        <authorList>
            <person name="Duran D."/>
            <person name="Rey L."/>
            <person name="Navarro A."/>
            <person name="Busquets A."/>
            <person name="Imperial J."/>
            <person name="Ruiz-Argueso T."/>
        </authorList>
    </citation>
    <scope>NUCLEOTIDE SEQUENCE [LARGE SCALE GENOMIC DNA]</scope>
    <source>
        <strain evidence="1 2">Ro19</strain>
    </source>
</reference>
<accession>A0A0R3N668</accession>
<evidence type="ECO:0000313" key="2">
    <source>
        <dbReference type="Proteomes" id="UP000052023"/>
    </source>
</evidence>
<dbReference type="AlphaFoldDB" id="A0A0R3N668"/>
<dbReference type="Proteomes" id="UP000052023">
    <property type="component" value="Unassembled WGS sequence"/>
</dbReference>
<protein>
    <submittedName>
        <fullName evidence="1">Uncharacterized protein</fullName>
    </submittedName>
</protein>
<comment type="caution">
    <text evidence="1">The sequence shown here is derived from an EMBL/GenBank/DDBJ whole genome shotgun (WGS) entry which is preliminary data.</text>
</comment>
<organism evidence="1 2">
    <name type="scientific">Bradyrhizobium retamae</name>
    <dbReference type="NCBI Taxonomy" id="1300035"/>
    <lineage>
        <taxon>Bacteria</taxon>
        <taxon>Pseudomonadati</taxon>
        <taxon>Pseudomonadota</taxon>
        <taxon>Alphaproteobacteria</taxon>
        <taxon>Hyphomicrobiales</taxon>
        <taxon>Nitrobacteraceae</taxon>
        <taxon>Bradyrhizobium</taxon>
    </lineage>
</organism>